<dbReference type="EMBL" id="BLAL01000193">
    <property type="protein sequence ID" value="GES89942.1"/>
    <property type="molecule type" value="Genomic_DNA"/>
</dbReference>
<feature type="compositionally biased region" description="Polar residues" evidence="1">
    <location>
        <begin position="7"/>
        <end position="17"/>
    </location>
</feature>
<keyword evidence="2" id="KW-1133">Transmembrane helix</keyword>
<feature type="transmembrane region" description="Helical" evidence="2">
    <location>
        <begin position="140"/>
        <end position="164"/>
    </location>
</feature>
<feature type="transmembrane region" description="Helical" evidence="2">
    <location>
        <begin position="265"/>
        <end position="285"/>
    </location>
</feature>
<sequence length="302" mass="34320">MPERTNYRTMTTPTYESKISIKDVKSEAQNKLNIDAETPPPPYEAGGGASSSTSSKIDTKNEKSTLKQIEPVVQHNYYGYNSPQQPEYFQQDGSTVVYIDGGNNYNVPRDQYHQQQQQKKRTCLEKYWGPVMNPDAWKSLLYFLLIAPVIALFSGIWCGTMLVLSIISLIFPPFGFFFCVGTALSFRALGRLELIAATMCTSKHKPSHMYPPVFRTASHTQTGEGILRYGIKICFNEYTWMCFVYFVFVNLVCTAVAWILVKFFFVLAFSPLMIVGMPLMCRICIKFGRAKVKMSENILITK</sequence>
<feature type="region of interest" description="Disordered" evidence="1">
    <location>
        <begin position="1"/>
        <end position="65"/>
    </location>
</feature>
<protein>
    <submittedName>
        <fullName evidence="3">Uncharacterized protein</fullName>
    </submittedName>
</protein>
<gene>
    <name evidence="3" type="ORF">RCL2_001680700</name>
</gene>
<comment type="caution">
    <text evidence="3">The sequence shown here is derived from an EMBL/GenBank/DDBJ whole genome shotgun (WGS) entry which is preliminary data.</text>
</comment>
<name>A0A8H3LP16_9GLOM</name>
<reference evidence="3" key="1">
    <citation type="submission" date="2019-10" db="EMBL/GenBank/DDBJ databases">
        <title>Conservation and host-specific expression of non-tandemly repeated heterogenous ribosome RNA gene in arbuscular mycorrhizal fungi.</title>
        <authorList>
            <person name="Maeda T."/>
            <person name="Kobayashi Y."/>
            <person name="Nakagawa T."/>
            <person name="Ezawa T."/>
            <person name="Yamaguchi K."/>
            <person name="Bino T."/>
            <person name="Nishimoto Y."/>
            <person name="Shigenobu S."/>
            <person name="Kawaguchi M."/>
        </authorList>
    </citation>
    <scope>NUCLEOTIDE SEQUENCE</scope>
    <source>
        <strain evidence="3">HR1</strain>
    </source>
</reference>
<organism evidence="3 4">
    <name type="scientific">Rhizophagus clarus</name>
    <dbReference type="NCBI Taxonomy" id="94130"/>
    <lineage>
        <taxon>Eukaryota</taxon>
        <taxon>Fungi</taxon>
        <taxon>Fungi incertae sedis</taxon>
        <taxon>Mucoromycota</taxon>
        <taxon>Glomeromycotina</taxon>
        <taxon>Glomeromycetes</taxon>
        <taxon>Glomerales</taxon>
        <taxon>Glomeraceae</taxon>
        <taxon>Rhizophagus</taxon>
    </lineage>
</organism>
<accession>A0A8H3LP16</accession>
<keyword evidence="2" id="KW-0472">Membrane</keyword>
<dbReference type="AlphaFoldDB" id="A0A8H3LP16"/>
<evidence type="ECO:0000256" key="2">
    <source>
        <dbReference type="SAM" id="Phobius"/>
    </source>
</evidence>
<dbReference type="Proteomes" id="UP000615446">
    <property type="component" value="Unassembled WGS sequence"/>
</dbReference>
<feature type="transmembrane region" description="Helical" evidence="2">
    <location>
        <begin position="170"/>
        <end position="189"/>
    </location>
</feature>
<dbReference type="OrthoDB" id="2372055at2759"/>
<evidence type="ECO:0000256" key="1">
    <source>
        <dbReference type="SAM" id="MobiDB-lite"/>
    </source>
</evidence>
<feature type="compositionally biased region" description="Basic and acidic residues" evidence="1">
    <location>
        <begin position="19"/>
        <end position="28"/>
    </location>
</feature>
<feature type="transmembrane region" description="Helical" evidence="2">
    <location>
        <begin position="238"/>
        <end position="259"/>
    </location>
</feature>
<keyword evidence="2" id="KW-0812">Transmembrane</keyword>
<evidence type="ECO:0000313" key="3">
    <source>
        <dbReference type="EMBL" id="GES89942.1"/>
    </source>
</evidence>
<proteinExistence type="predicted"/>
<evidence type="ECO:0000313" key="4">
    <source>
        <dbReference type="Proteomes" id="UP000615446"/>
    </source>
</evidence>